<dbReference type="InterPro" id="IPR005079">
    <property type="entry name" value="Peptidase_C45_hydrolase"/>
</dbReference>
<dbReference type="InterPro" id="IPR047801">
    <property type="entry name" value="Peptidase_C45"/>
</dbReference>
<dbReference type="Gene3D" id="3.60.60.10">
    <property type="entry name" value="Penicillin V Acylase, Chain A"/>
    <property type="match status" value="1"/>
</dbReference>
<dbReference type="PANTHER" id="PTHR34180">
    <property type="entry name" value="PEPTIDASE C45"/>
    <property type="match status" value="1"/>
</dbReference>
<keyword evidence="2" id="KW-0808">Transferase</keyword>
<feature type="domain" description="Peptidase C45 hydrolase" evidence="1">
    <location>
        <begin position="106"/>
        <end position="301"/>
    </location>
</feature>
<keyword evidence="3" id="KW-1185">Reference proteome</keyword>
<sequence>MLHISLFGTPKERGRAQGETFRPQIHELLELSKSMFLSSIKLDDVSKLLTQMFEYTNQYEPDLIAEMEGISEAAAVDLQDIFLLHAASAVSSLGPNCTNIVINHKTDGPLLGKTSDIGDDYKYYMLQQTTTHDGQRFIAIGWVGTVWIEVGMNHHGFAIGQSSAPIAPNQDGSGLPTLICPRPALTRCKSVPEAIQYFQTRKMAGKGLNMMLLDQDGNSAVVEKSGSYQKVRSADNSVLFCTNHFISEEMKDFRSLNINGIQENSHARFAYLSRTLSSNPEQFGKPMLQEVLKSHEAPICQHADSNLSTHYAYILAPRQLEFMITDGHPCENEFQTYRV</sequence>
<reference evidence="2 3" key="1">
    <citation type="submission" date="2022-12" db="EMBL/GenBank/DDBJ databases">
        <title>Draft genome sequence of Paenibacillus sp. dW9.</title>
        <authorList>
            <person name="Choi E.-W."/>
            <person name="Kim D.-U."/>
        </authorList>
    </citation>
    <scope>NUCLEOTIDE SEQUENCE [LARGE SCALE GENOMIC DNA]</scope>
    <source>
        <strain evidence="3">dW9</strain>
    </source>
</reference>
<dbReference type="EMBL" id="JAQAGZ010000021">
    <property type="protein sequence ID" value="MCZ8516044.1"/>
    <property type="molecule type" value="Genomic_DNA"/>
</dbReference>
<dbReference type="Gene3D" id="1.10.10.2120">
    <property type="match status" value="1"/>
</dbReference>
<name>A0ABT4QGR3_9BACL</name>
<dbReference type="InterPro" id="IPR047794">
    <property type="entry name" value="C45_proenzyme-like"/>
</dbReference>
<evidence type="ECO:0000259" key="1">
    <source>
        <dbReference type="Pfam" id="PF03417"/>
    </source>
</evidence>
<organism evidence="2 3">
    <name type="scientific">Paenibacillus gyeongsangnamensis</name>
    <dbReference type="NCBI Taxonomy" id="3388067"/>
    <lineage>
        <taxon>Bacteria</taxon>
        <taxon>Bacillati</taxon>
        <taxon>Bacillota</taxon>
        <taxon>Bacilli</taxon>
        <taxon>Bacillales</taxon>
        <taxon>Paenibacillaceae</taxon>
        <taxon>Paenibacillus</taxon>
    </lineage>
</organism>
<proteinExistence type="predicted"/>
<dbReference type="PANTHER" id="PTHR34180:SF1">
    <property type="entry name" value="BETA-ALANYL-DOPAMINE_CARCININE HYDROLASE"/>
    <property type="match status" value="1"/>
</dbReference>
<dbReference type="GO" id="GO:0016746">
    <property type="term" value="F:acyltransferase activity"/>
    <property type="evidence" value="ECO:0007669"/>
    <property type="project" value="UniProtKB-KW"/>
</dbReference>
<dbReference type="InterPro" id="IPR029055">
    <property type="entry name" value="Ntn_hydrolases_N"/>
</dbReference>
<comment type="caution">
    <text evidence="2">The sequence shown here is derived from an EMBL/GenBank/DDBJ whole genome shotgun (WGS) entry which is preliminary data.</text>
</comment>
<dbReference type="NCBIfam" id="NF040521">
    <property type="entry name" value="C45_proenzyme"/>
    <property type="match status" value="1"/>
</dbReference>
<evidence type="ECO:0000313" key="3">
    <source>
        <dbReference type="Proteomes" id="UP001527882"/>
    </source>
</evidence>
<dbReference type="SUPFAM" id="SSF56235">
    <property type="entry name" value="N-terminal nucleophile aminohydrolases (Ntn hydrolases)"/>
    <property type="match status" value="1"/>
</dbReference>
<dbReference type="Proteomes" id="UP001527882">
    <property type="component" value="Unassembled WGS sequence"/>
</dbReference>
<gene>
    <name evidence="2" type="ORF">O9H85_27310</name>
</gene>
<evidence type="ECO:0000313" key="2">
    <source>
        <dbReference type="EMBL" id="MCZ8516044.1"/>
    </source>
</evidence>
<dbReference type="Pfam" id="PF03417">
    <property type="entry name" value="AAT"/>
    <property type="match status" value="1"/>
</dbReference>
<protein>
    <submittedName>
        <fullName evidence="2">C45 family autoproteolytic acyltransferase/hydrolase</fullName>
    </submittedName>
</protein>
<keyword evidence="2" id="KW-0012">Acyltransferase</keyword>
<dbReference type="RefSeq" id="WP_269884577.1">
    <property type="nucleotide sequence ID" value="NZ_JAQAGZ010000021.1"/>
</dbReference>
<accession>A0ABT4QGR3</accession>